<dbReference type="GO" id="GO:0009254">
    <property type="term" value="P:peptidoglycan turnover"/>
    <property type="evidence" value="ECO:0007669"/>
    <property type="project" value="UniProtKB-UniRule"/>
</dbReference>
<evidence type="ECO:0000256" key="1">
    <source>
        <dbReference type="ARBA" id="ARBA00011738"/>
    </source>
</evidence>
<protein>
    <recommendedName>
        <fullName evidence="10 13">N-acetylmuramic acid 6-phosphate etherase</fullName>
        <shortName evidence="13">MurNAc-6-P etherase</shortName>
        <ecNumber evidence="9 13">4.2.1.126</ecNumber>
    </recommendedName>
    <alternativeName>
        <fullName evidence="12 13">N-acetylmuramic acid 6-phosphate hydrolase</fullName>
    </alternativeName>
    <alternativeName>
        <fullName evidence="11 13">N-acetylmuramic acid 6-phosphate lyase</fullName>
    </alternativeName>
</protein>
<dbReference type="GO" id="GO:0097173">
    <property type="term" value="P:N-acetylmuramic acid catabolic process"/>
    <property type="evidence" value="ECO:0007669"/>
    <property type="project" value="UniProtKB-UniPathway"/>
</dbReference>
<comment type="similarity">
    <text evidence="8 13">Belongs to the GCKR-like family. MurNAc-6-P etherase subfamily.</text>
</comment>
<dbReference type="Gene3D" id="3.40.50.10490">
    <property type="entry name" value="Glucose-6-phosphate isomerase like protein, domain 1"/>
    <property type="match status" value="1"/>
</dbReference>
<evidence type="ECO:0000256" key="12">
    <source>
        <dbReference type="ARBA" id="ARBA00084049"/>
    </source>
</evidence>
<dbReference type="NCBIfam" id="NF003915">
    <property type="entry name" value="PRK05441.1"/>
    <property type="match status" value="1"/>
</dbReference>
<keyword evidence="3 13" id="KW-0119">Carbohydrate metabolism</keyword>
<feature type="domain" description="SIS" evidence="14">
    <location>
        <begin position="64"/>
        <end position="227"/>
    </location>
</feature>
<dbReference type="AlphaFoldDB" id="A0A5N0TCP6"/>
<dbReference type="NCBIfam" id="NF009222">
    <property type="entry name" value="PRK12570.1"/>
    <property type="match status" value="1"/>
</dbReference>
<dbReference type="CDD" id="cd05007">
    <property type="entry name" value="SIS_Etherase"/>
    <property type="match status" value="1"/>
</dbReference>
<dbReference type="PANTHER" id="PTHR10088:SF4">
    <property type="entry name" value="GLUCOKINASE REGULATORY PROTEIN"/>
    <property type="match status" value="1"/>
</dbReference>
<dbReference type="NCBIfam" id="TIGR00274">
    <property type="entry name" value="N-acetylmuramic acid 6-phosphate etherase"/>
    <property type="match status" value="1"/>
</dbReference>
<dbReference type="GO" id="GO:0097367">
    <property type="term" value="F:carbohydrate derivative binding"/>
    <property type="evidence" value="ECO:0007669"/>
    <property type="project" value="InterPro"/>
</dbReference>
<comment type="function">
    <text evidence="13">Specifically catalyzes the cleavage of the D-lactyl ether substituent of MurNAc 6-phosphate, producing GlcNAc 6-phosphate and D-lactate. Together with AnmK, is also required for the utilization of anhydro-N-acetylmuramic acid (anhMurNAc) either imported from the medium or derived from its own cell wall murein, and thus plays a role in cell wall recycling.</text>
</comment>
<evidence type="ECO:0000256" key="3">
    <source>
        <dbReference type="ARBA" id="ARBA00023277"/>
    </source>
</evidence>
<comment type="pathway">
    <text evidence="6 13">Amino-sugar metabolism; N-acetylmuramate degradation.</text>
</comment>
<dbReference type="Gene3D" id="1.10.8.1080">
    <property type="match status" value="1"/>
</dbReference>
<comment type="catalytic activity">
    <reaction evidence="5 13">
        <text>N-acetyl-D-muramate 6-phosphate + H2O = N-acetyl-D-glucosamine 6-phosphate + (R)-lactate</text>
        <dbReference type="Rhea" id="RHEA:26410"/>
        <dbReference type="ChEBI" id="CHEBI:15377"/>
        <dbReference type="ChEBI" id="CHEBI:16004"/>
        <dbReference type="ChEBI" id="CHEBI:57513"/>
        <dbReference type="ChEBI" id="CHEBI:58722"/>
        <dbReference type="EC" id="4.2.1.126"/>
    </reaction>
</comment>
<evidence type="ECO:0000313" key="15">
    <source>
        <dbReference type="EMBL" id="KAA9132802.1"/>
    </source>
</evidence>
<keyword evidence="16" id="KW-1185">Reference proteome</keyword>
<dbReference type="SUPFAM" id="SSF53697">
    <property type="entry name" value="SIS domain"/>
    <property type="match status" value="1"/>
</dbReference>
<dbReference type="EC" id="4.2.1.126" evidence="9 13"/>
<evidence type="ECO:0000256" key="7">
    <source>
        <dbReference type="ARBA" id="ARBA00060595"/>
    </source>
</evidence>
<evidence type="ECO:0000256" key="6">
    <source>
        <dbReference type="ARBA" id="ARBA00060532"/>
    </source>
</evidence>
<comment type="pathway">
    <text evidence="4 13">Cell wall biogenesis; peptidoglycan recycling.</text>
</comment>
<dbReference type="GO" id="GO:0097175">
    <property type="term" value="P:1,6-anhydro-N-acetyl-beta-muramic acid catabolic process"/>
    <property type="evidence" value="ECO:0007669"/>
    <property type="project" value="UniProtKB-UniRule"/>
</dbReference>
<dbReference type="InterPro" id="IPR001347">
    <property type="entry name" value="SIS_dom"/>
</dbReference>
<evidence type="ECO:0000313" key="16">
    <source>
        <dbReference type="Proteomes" id="UP000325372"/>
    </source>
</evidence>
<dbReference type="UniPathway" id="UPA00544"/>
<reference evidence="15 16" key="1">
    <citation type="submission" date="2019-09" db="EMBL/GenBank/DDBJ databases">
        <title>Wenzhouxiangella sp. Genome sequencing and assembly.</title>
        <authorList>
            <person name="Zhang R."/>
        </authorList>
    </citation>
    <scope>NUCLEOTIDE SEQUENCE [LARGE SCALE GENOMIC DNA]</scope>
    <source>
        <strain evidence="15 16">W260</strain>
    </source>
</reference>
<organism evidence="15 16">
    <name type="scientific">Marinihelvus fidelis</name>
    <dbReference type="NCBI Taxonomy" id="2613842"/>
    <lineage>
        <taxon>Bacteria</taxon>
        <taxon>Pseudomonadati</taxon>
        <taxon>Pseudomonadota</taxon>
        <taxon>Gammaproteobacteria</taxon>
        <taxon>Chromatiales</taxon>
        <taxon>Wenzhouxiangellaceae</taxon>
        <taxon>Marinihelvus</taxon>
    </lineage>
</organism>
<dbReference type="FunFam" id="1.10.8.1080:FF:000001">
    <property type="entry name" value="N-acetylmuramic acid 6-phosphate etherase"/>
    <property type="match status" value="1"/>
</dbReference>
<dbReference type="GO" id="GO:0016803">
    <property type="term" value="F:ether hydrolase activity"/>
    <property type="evidence" value="ECO:0007669"/>
    <property type="project" value="TreeGrafter"/>
</dbReference>
<dbReference type="Proteomes" id="UP000325372">
    <property type="component" value="Unassembled WGS sequence"/>
</dbReference>
<comment type="subunit">
    <text evidence="1 13">Homodimer.</text>
</comment>
<dbReference type="Pfam" id="PF22645">
    <property type="entry name" value="GKRP_SIS_N"/>
    <property type="match status" value="1"/>
</dbReference>
<name>A0A5N0TCP6_9GAMM</name>
<evidence type="ECO:0000256" key="8">
    <source>
        <dbReference type="ARBA" id="ARBA00061234"/>
    </source>
</evidence>
<evidence type="ECO:0000256" key="9">
    <source>
        <dbReference type="ARBA" id="ARBA00067056"/>
    </source>
</evidence>
<dbReference type="EMBL" id="VYXP01000003">
    <property type="protein sequence ID" value="KAA9132802.1"/>
    <property type="molecule type" value="Genomic_DNA"/>
</dbReference>
<dbReference type="InterPro" id="IPR005486">
    <property type="entry name" value="Glucokinase_regulatory_CS"/>
</dbReference>
<comment type="miscellaneous">
    <text evidence="13">A lyase-type mechanism (elimination/hydration) is suggested for the cleavage of the lactyl ether bond of MurNAc 6-phosphate, with the formation of an alpha,beta-unsaturated aldehyde intermediate with (E)-stereochemistry, followed by the syn addition of water to give product.</text>
</comment>
<evidence type="ECO:0000256" key="11">
    <source>
        <dbReference type="ARBA" id="ARBA00077905"/>
    </source>
</evidence>
<dbReference type="PROSITE" id="PS51464">
    <property type="entry name" value="SIS"/>
    <property type="match status" value="1"/>
</dbReference>
<evidence type="ECO:0000259" key="14">
    <source>
        <dbReference type="PROSITE" id="PS51464"/>
    </source>
</evidence>
<evidence type="ECO:0000256" key="2">
    <source>
        <dbReference type="ARBA" id="ARBA00023239"/>
    </source>
</evidence>
<dbReference type="RefSeq" id="WP_150863524.1">
    <property type="nucleotide sequence ID" value="NZ_VYXP01000003.1"/>
</dbReference>
<evidence type="ECO:0000256" key="13">
    <source>
        <dbReference type="HAMAP-Rule" id="MF_00068"/>
    </source>
</evidence>
<accession>A0A5N0TCP6</accession>
<evidence type="ECO:0000256" key="4">
    <source>
        <dbReference type="ARBA" id="ARBA00037880"/>
    </source>
</evidence>
<dbReference type="GO" id="GO:0016835">
    <property type="term" value="F:carbon-oxygen lyase activity"/>
    <property type="evidence" value="ECO:0007669"/>
    <property type="project" value="UniProtKB-UniRule"/>
</dbReference>
<comment type="pathway">
    <text evidence="7 13">Amino-sugar metabolism; 1,6-anhydro-N-acetylmuramate degradation.</text>
</comment>
<sequence length="311" mass="32041">MTERELPDNANLAGLTTEARNPRSQDLDALSTLEFVRLLNSEDAGVANAVADAAEDIAQTIDIIAERMRRGGRLVYSGAGTSGRLGVLDASECPPTFNAEPGRVVGLIAGGEYALTNAVEGAEDSPEQGRADLEAIGFGPDDALVGIAASGRTPYVIGALDHAREIGAAAIAFTCNAGSEMTRHADLSITTVVGPEVLTGSTRMKAGTATKMVLNMLSTGAMVRLGKTYGNLMVDLQAKNVKLVERAIGLVITLTDCTREQAKALLDASNGEVKTAVLVQLAGVSPGEARERLAAVNGQLGKALAGSDAAP</sequence>
<dbReference type="PANTHER" id="PTHR10088">
    <property type="entry name" value="GLUCOKINASE REGULATORY PROTEIN"/>
    <property type="match status" value="1"/>
</dbReference>
<feature type="active site" evidence="13">
    <location>
        <position position="123"/>
    </location>
</feature>
<dbReference type="PROSITE" id="PS01272">
    <property type="entry name" value="GCKR"/>
    <property type="match status" value="1"/>
</dbReference>
<proteinExistence type="inferred from homology"/>
<keyword evidence="2 13" id="KW-0456">Lyase</keyword>
<feature type="active site" description="Proton donor" evidence="13">
    <location>
        <position position="92"/>
    </location>
</feature>
<evidence type="ECO:0000256" key="10">
    <source>
        <dbReference type="ARBA" id="ARBA00070061"/>
    </source>
</evidence>
<dbReference type="HAMAP" id="MF_00068">
    <property type="entry name" value="MurQ"/>
    <property type="match status" value="1"/>
</dbReference>
<dbReference type="FunFam" id="3.40.50.10490:FF:000014">
    <property type="entry name" value="N-acetylmuramic acid 6-phosphate etherase"/>
    <property type="match status" value="1"/>
</dbReference>
<gene>
    <name evidence="13 15" type="primary">murQ</name>
    <name evidence="15" type="ORF">F3N42_06215</name>
</gene>
<comment type="caution">
    <text evidence="15">The sequence shown here is derived from an EMBL/GenBank/DDBJ whole genome shotgun (WGS) entry which is preliminary data.</text>
</comment>
<evidence type="ECO:0000256" key="5">
    <source>
        <dbReference type="ARBA" id="ARBA00051747"/>
    </source>
</evidence>
<dbReference type="UniPathway" id="UPA00342"/>
<dbReference type="GO" id="GO:0046348">
    <property type="term" value="P:amino sugar catabolic process"/>
    <property type="evidence" value="ECO:0007669"/>
    <property type="project" value="InterPro"/>
</dbReference>
<dbReference type="InterPro" id="IPR046348">
    <property type="entry name" value="SIS_dom_sf"/>
</dbReference>
<dbReference type="UniPathway" id="UPA00343"/>
<dbReference type="InterPro" id="IPR005488">
    <property type="entry name" value="Etherase_MurQ"/>
</dbReference>
<dbReference type="InterPro" id="IPR040190">
    <property type="entry name" value="MURQ/GCKR"/>
</dbReference>